<keyword evidence="7" id="KW-1185">Reference proteome</keyword>
<dbReference type="EMBL" id="SMLA01000023">
    <property type="protein sequence ID" value="TDD87439.1"/>
    <property type="molecule type" value="Genomic_DNA"/>
</dbReference>
<evidence type="ECO:0000256" key="4">
    <source>
        <dbReference type="ARBA" id="ARBA00022777"/>
    </source>
</evidence>
<dbReference type="InterPro" id="IPR043129">
    <property type="entry name" value="ATPase_NBD"/>
</dbReference>
<keyword evidence="2" id="KW-0859">Xylose metabolism</keyword>
<dbReference type="PANTHER" id="PTHR43095">
    <property type="entry name" value="SUGAR KINASE"/>
    <property type="match status" value="1"/>
</dbReference>
<comment type="similarity">
    <text evidence="1">Belongs to the FGGY kinase family.</text>
</comment>
<dbReference type="GO" id="GO:0016301">
    <property type="term" value="F:kinase activity"/>
    <property type="evidence" value="ECO:0007669"/>
    <property type="project" value="UniProtKB-KW"/>
</dbReference>
<evidence type="ECO:0000313" key="6">
    <source>
        <dbReference type="EMBL" id="TDD87439.1"/>
    </source>
</evidence>
<evidence type="ECO:0000313" key="7">
    <source>
        <dbReference type="Proteomes" id="UP000294723"/>
    </source>
</evidence>
<evidence type="ECO:0000259" key="5">
    <source>
        <dbReference type="Pfam" id="PF00370"/>
    </source>
</evidence>
<evidence type="ECO:0000256" key="3">
    <source>
        <dbReference type="ARBA" id="ARBA00022679"/>
    </source>
</evidence>
<feature type="domain" description="Carbohydrate kinase FGGY N-terminal" evidence="5">
    <location>
        <begin position="44"/>
        <end position="282"/>
    </location>
</feature>
<name>A0A4R5BNJ3_9PSEU</name>
<accession>A0A4R5BNJ3</accession>
<evidence type="ECO:0000256" key="1">
    <source>
        <dbReference type="ARBA" id="ARBA00009156"/>
    </source>
</evidence>
<dbReference type="CDD" id="cd07773">
    <property type="entry name" value="ASKHA_NBD_FGGY_FK"/>
    <property type="match status" value="1"/>
</dbReference>
<dbReference type="AlphaFoldDB" id="A0A4R5BNJ3"/>
<gene>
    <name evidence="6" type="ORF">E1202_16640</name>
</gene>
<proteinExistence type="inferred from homology"/>
<dbReference type="Proteomes" id="UP000294723">
    <property type="component" value="Unassembled WGS sequence"/>
</dbReference>
<keyword evidence="4 6" id="KW-0418">Kinase</keyword>
<dbReference type="GO" id="GO:0042732">
    <property type="term" value="P:D-xylose metabolic process"/>
    <property type="evidence" value="ECO:0007669"/>
    <property type="project" value="UniProtKB-KW"/>
</dbReference>
<organism evidence="6 7">
    <name type="scientific">Saccharopolyspora karakumensis</name>
    <dbReference type="NCBI Taxonomy" id="2530386"/>
    <lineage>
        <taxon>Bacteria</taxon>
        <taxon>Bacillati</taxon>
        <taxon>Actinomycetota</taxon>
        <taxon>Actinomycetes</taxon>
        <taxon>Pseudonocardiales</taxon>
        <taxon>Pseudonocardiaceae</taxon>
        <taxon>Saccharopolyspora</taxon>
    </lineage>
</organism>
<sequence length="509" mass="53457">MSELYRKSFDIDVHHPVQWPPRAAERPREQRGGAVVGFATTEAVVGIDVGSTEIKALVADLSGVTLSVRRTATDWHRCAGGGSELPVDALLDRVLSALSGAVRVAEESARRLTVVGVAITGMAESGVLLDRNRDPLHPVIAWFDQRGVEELALLPDELVDSFSGHTGLPLSPLCSFAKLNWLAAQGISPHLTEKWLNVPELVAAALGGEAVTEPSLASRTGLLDQGTRGPWEPAFQQLGLPTSALPPLTTAGTPIGRVDHPGVPDAVRGAVITVAGHDHPVASVASGVWHGEHLFDSCGTSEAVLRVVSAPLRDDQRRRLTANGVAQGAHVLPDRWILLGGTRGGLLLDRVLALLGRQDQRARAELDEQALASHGSTGSVVISGAHARSEDVSVQLVGSDVTPLTTWSAALDHAMAETDAVIELMSAEAGPHEHVTAAGGWTRMRSFRAAKQRSLPAVEYARVDQPSAYGAALFAAQAARSAAGETGVSAVDIARQFSGNTLTTAGVQL</sequence>
<keyword evidence="3" id="KW-0808">Transferase</keyword>
<dbReference type="PANTHER" id="PTHR43095:SF5">
    <property type="entry name" value="XYLULOSE KINASE"/>
    <property type="match status" value="1"/>
</dbReference>
<protein>
    <submittedName>
        <fullName evidence="6">Carbohydrate kinase</fullName>
    </submittedName>
</protein>
<comment type="caution">
    <text evidence="6">The sequence shown here is derived from an EMBL/GenBank/DDBJ whole genome shotgun (WGS) entry which is preliminary data.</text>
</comment>
<keyword evidence="2" id="KW-0119">Carbohydrate metabolism</keyword>
<reference evidence="6 7" key="1">
    <citation type="submission" date="2019-03" db="EMBL/GenBank/DDBJ databases">
        <title>Draft genome sequences of novel Actinobacteria.</title>
        <authorList>
            <person name="Sahin N."/>
            <person name="Ay H."/>
            <person name="Saygin H."/>
        </authorList>
    </citation>
    <scope>NUCLEOTIDE SEQUENCE [LARGE SCALE GENOMIC DNA]</scope>
    <source>
        <strain evidence="6 7">5K548</strain>
    </source>
</reference>
<dbReference type="Gene3D" id="3.30.420.40">
    <property type="match status" value="2"/>
</dbReference>
<dbReference type="InterPro" id="IPR050406">
    <property type="entry name" value="FGGY_Carb_Kinase"/>
</dbReference>
<dbReference type="Pfam" id="PF00370">
    <property type="entry name" value="FGGY_N"/>
    <property type="match status" value="1"/>
</dbReference>
<dbReference type="SUPFAM" id="SSF53067">
    <property type="entry name" value="Actin-like ATPase domain"/>
    <property type="match status" value="2"/>
</dbReference>
<dbReference type="InterPro" id="IPR018484">
    <property type="entry name" value="FGGY_N"/>
</dbReference>
<evidence type="ECO:0000256" key="2">
    <source>
        <dbReference type="ARBA" id="ARBA00022629"/>
    </source>
</evidence>